<accession>A0A9P1H467</accession>
<evidence type="ECO:0000313" key="4">
    <source>
        <dbReference type="Proteomes" id="UP000838763"/>
    </source>
</evidence>
<gene>
    <name evidence="3" type="ORF">PPNO1_LOCUS6064</name>
</gene>
<evidence type="ECO:0000259" key="2">
    <source>
        <dbReference type="Pfam" id="PF02668"/>
    </source>
</evidence>
<dbReference type="PANTHER" id="PTHR10696:SF49">
    <property type="entry name" value="TAUD_TFDA-LIKE DOMAIN-CONTAINING PROTEIN"/>
    <property type="match status" value="1"/>
</dbReference>
<feature type="domain" description="TauD/TfdA-like" evidence="2">
    <location>
        <begin position="90"/>
        <end position="335"/>
    </location>
</feature>
<dbReference type="AlphaFoldDB" id="A0A9P1H467"/>
<dbReference type="GO" id="GO:0016491">
    <property type="term" value="F:oxidoreductase activity"/>
    <property type="evidence" value="ECO:0007669"/>
    <property type="project" value="UniProtKB-KW"/>
</dbReference>
<name>A0A9P1H467_9PEZI</name>
<dbReference type="InterPro" id="IPR042098">
    <property type="entry name" value="TauD-like_sf"/>
</dbReference>
<proteinExistence type="predicted"/>
<sequence length="391" mass="43576">MAPSIVGPVIDSGNVLVQAHQSPEPHRVQESSVLPAGFPTALKTDLAWTGQQFKIDNDYIFKLQASDIFEVEAALEHFKALELDGNDVCPANFPLPKLGGSLRGLARDLYDGRGFCVVRGLDLQKYSVEDYTVIWLGMQSYIAPQQARQDKKGNMLVHIHADKSSEVKAEHHRHSTNAITFHTEESGDIVGWLTRSSAMSGGRCIIASAHTVYNVLAAARPDLVRVLARSDWPFAFPHFQCRPIIYFHESRLIMNFGRTPLIGNSVHVRPSHLPSLSNLQREALDAIEAVAQATQMEIQTQPGDMHYINNLAVLHRRDAFVNGDEPTASRHLVRMRIRNDALGWSIPPELEDEWDKAFSAHGDRIWHLEPMPEGFFPCACTPTKPGLVSLT</sequence>
<dbReference type="Pfam" id="PF02668">
    <property type="entry name" value="TauD"/>
    <property type="match status" value="1"/>
</dbReference>
<protein>
    <recommendedName>
        <fullName evidence="2">TauD/TfdA-like domain-containing protein</fullName>
    </recommendedName>
</protein>
<dbReference type="InterPro" id="IPR050411">
    <property type="entry name" value="AlphaKG_dependent_hydroxylases"/>
</dbReference>
<dbReference type="PANTHER" id="PTHR10696">
    <property type="entry name" value="GAMMA-BUTYROBETAINE HYDROXYLASE-RELATED"/>
    <property type="match status" value="1"/>
</dbReference>
<evidence type="ECO:0000313" key="3">
    <source>
        <dbReference type="EMBL" id="CAI4216409.1"/>
    </source>
</evidence>
<organism evidence="3 4">
    <name type="scientific">Parascedosporium putredinis</name>
    <dbReference type="NCBI Taxonomy" id="1442378"/>
    <lineage>
        <taxon>Eukaryota</taxon>
        <taxon>Fungi</taxon>
        <taxon>Dikarya</taxon>
        <taxon>Ascomycota</taxon>
        <taxon>Pezizomycotina</taxon>
        <taxon>Sordariomycetes</taxon>
        <taxon>Hypocreomycetidae</taxon>
        <taxon>Microascales</taxon>
        <taxon>Microascaceae</taxon>
        <taxon>Parascedosporium</taxon>
    </lineage>
</organism>
<dbReference type="SUPFAM" id="SSF51197">
    <property type="entry name" value="Clavaminate synthase-like"/>
    <property type="match status" value="1"/>
</dbReference>
<dbReference type="Proteomes" id="UP000838763">
    <property type="component" value="Unassembled WGS sequence"/>
</dbReference>
<reference evidence="3" key="1">
    <citation type="submission" date="2022-11" db="EMBL/GenBank/DDBJ databases">
        <authorList>
            <person name="Scott C."/>
            <person name="Bruce N."/>
        </authorList>
    </citation>
    <scope>NUCLEOTIDE SEQUENCE</scope>
</reference>
<dbReference type="EMBL" id="CALLCH030000015">
    <property type="protein sequence ID" value="CAI4216409.1"/>
    <property type="molecule type" value="Genomic_DNA"/>
</dbReference>
<keyword evidence="1" id="KW-0560">Oxidoreductase</keyword>
<dbReference type="InterPro" id="IPR003819">
    <property type="entry name" value="TauD/TfdA-like"/>
</dbReference>
<keyword evidence="4" id="KW-1185">Reference proteome</keyword>
<dbReference type="OrthoDB" id="5224680at2759"/>
<comment type="caution">
    <text evidence="3">The sequence shown here is derived from an EMBL/GenBank/DDBJ whole genome shotgun (WGS) entry which is preliminary data.</text>
</comment>
<evidence type="ECO:0000256" key="1">
    <source>
        <dbReference type="ARBA" id="ARBA00023002"/>
    </source>
</evidence>
<dbReference type="Gene3D" id="3.60.130.10">
    <property type="entry name" value="Clavaminate synthase-like"/>
    <property type="match status" value="1"/>
</dbReference>